<keyword evidence="2" id="KW-0564">Palmitate</keyword>
<keyword evidence="2" id="KW-0449">Lipoprotein</keyword>
<dbReference type="Gene3D" id="2.20.200.10">
    <property type="entry name" value="Outer membrane efflux proteins (OEP)"/>
    <property type="match status" value="1"/>
</dbReference>
<protein>
    <submittedName>
        <fullName evidence="3">Efflux transporter outer membrane subunit</fullName>
    </submittedName>
</protein>
<dbReference type="NCBIfam" id="TIGR01845">
    <property type="entry name" value="outer_NodT"/>
    <property type="match status" value="1"/>
</dbReference>
<keyword evidence="2" id="KW-0812">Transmembrane</keyword>
<dbReference type="SUPFAM" id="SSF56954">
    <property type="entry name" value="Outer membrane efflux proteins (OEP)"/>
    <property type="match status" value="1"/>
</dbReference>
<dbReference type="AlphaFoldDB" id="A0A5M6DTM4"/>
<evidence type="ECO:0000313" key="3">
    <source>
        <dbReference type="EMBL" id="KAA5549490.1"/>
    </source>
</evidence>
<keyword evidence="2" id="KW-1134">Transmembrane beta strand</keyword>
<sequence length="481" mass="53331">MYLHKYYYKFFLIAGLQVLFWSCKVAGPVNLPKSRELPATFGTAADTTSVGNIAWSGFFTDPNLVSLIDTALRQNPDLQVAVQRVEMARAGVLQSKGTMLPAVQAEATARFDKYGDYTLNGVGNYDTNLSPNINENQKIPDRLVPEYFLGVRSSWELDIWGKLRNYRKAAYNRYLASENGRQLVQTALVAEVANLYYQLVALDSELEIIDRNLSLQQLALDLIKIKKAGGRETELAVQQSTAQLLNTQSLQAEKKRQITATENLLNQLLGRFPQPITRGKSIREQQLPENMQAGIPTDLLRRRPDIQQAEWELAAAKADVAAARAAFLPSFTISPYAGLNAFKASLLMTTPASLAYGLLGGLSVPLFSQHQLKARHRYASAATKEAFFNYQKSIFNGVQEVATGLNAIQRYKEIQELKAQEVTTLQDAITTSNDLFRAGYATYLEIITAQKGALAAELELINIHKARLLSTVDLYRALGGG</sequence>
<accession>A0A5M6DTM4</accession>
<dbReference type="GO" id="GO:0005886">
    <property type="term" value="C:plasma membrane"/>
    <property type="evidence" value="ECO:0007669"/>
    <property type="project" value="UniProtKB-SubCell"/>
</dbReference>
<dbReference type="InterPro" id="IPR003423">
    <property type="entry name" value="OMP_efflux"/>
</dbReference>
<dbReference type="Gene3D" id="1.20.1600.10">
    <property type="entry name" value="Outer membrane efflux proteins (OEP)"/>
    <property type="match status" value="1"/>
</dbReference>
<dbReference type="InterPro" id="IPR010131">
    <property type="entry name" value="MdtP/NodT-like"/>
</dbReference>
<dbReference type="Proteomes" id="UP000323426">
    <property type="component" value="Unassembled WGS sequence"/>
</dbReference>
<name>A0A5M6DTM4_9BACT</name>
<comment type="subcellular location">
    <subcellularLocation>
        <location evidence="2">Cell membrane</location>
        <topology evidence="2">Lipid-anchor</topology>
    </subcellularLocation>
</comment>
<organism evidence="3 4">
    <name type="scientific">Adhaeribacter rhizoryzae</name>
    <dbReference type="NCBI Taxonomy" id="2607907"/>
    <lineage>
        <taxon>Bacteria</taxon>
        <taxon>Pseudomonadati</taxon>
        <taxon>Bacteroidota</taxon>
        <taxon>Cytophagia</taxon>
        <taxon>Cytophagales</taxon>
        <taxon>Hymenobacteraceae</taxon>
        <taxon>Adhaeribacter</taxon>
    </lineage>
</organism>
<dbReference type="GO" id="GO:0015562">
    <property type="term" value="F:efflux transmembrane transporter activity"/>
    <property type="evidence" value="ECO:0007669"/>
    <property type="project" value="InterPro"/>
</dbReference>
<evidence type="ECO:0000256" key="2">
    <source>
        <dbReference type="RuleBase" id="RU362097"/>
    </source>
</evidence>
<comment type="caution">
    <text evidence="3">The sequence shown here is derived from an EMBL/GenBank/DDBJ whole genome shotgun (WGS) entry which is preliminary data.</text>
</comment>
<dbReference type="PANTHER" id="PTHR30203:SF30">
    <property type="entry name" value="OUTER MEMBRANE PROTEIN-RELATED"/>
    <property type="match status" value="1"/>
</dbReference>
<dbReference type="EMBL" id="VWSF01000001">
    <property type="protein sequence ID" value="KAA5549490.1"/>
    <property type="molecule type" value="Genomic_DNA"/>
</dbReference>
<keyword evidence="4" id="KW-1185">Reference proteome</keyword>
<evidence type="ECO:0000313" key="4">
    <source>
        <dbReference type="Proteomes" id="UP000323426"/>
    </source>
</evidence>
<evidence type="ECO:0000256" key="1">
    <source>
        <dbReference type="ARBA" id="ARBA00007613"/>
    </source>
</evidence>
<gene>
    <name evidence="3" type="ORF">F0145_02580</name>
</gene>
<comment type="similarity">
    <text evidence="1 2">Belongs to the outer membrane factor (OMF) (TC 1.B.17) family.</text>
</comment>
<dbReference type="PANTHER" id="PTHR30203">
    <property type="entry name" value="OUTER MEMBRANE CATION EFFLUX PROTEIN"/>
    <property type="match status" value="1"/>
</dbReference>
<dbReference type="RefSeq" id="WP_150086551.1">
    <property type="nucleotide sequence ID" value="NZ_VWSF01000001.1"/>
</dbReference>
<dbReference type="Pfam" id="PF02321">
    <property type="entry name" value="OEP"/>
    <property type="match status" value="2"/>
</dbReference>
<reference evidence="3 4" key="1">
    <citation type="submission" date="2019-09" db="EMBL/GenBank/DDBJ databases">
        <title>Genome sequence and assembly of Adhaeribacter sp.</title>
        <authorList>
            <person name="Chhetri G."/>
        </authorList>
    </citation>
    <scope>NUCLEOTIDE SEQUENCE [LARGE SCALE GENOMIC DNA]</scope>
    <source>
        <strain evidence="3 4">DK36</strain>
    </source>
</reference>
<proteinExistence type="inferred from homology"/>
<keyword evidence="2" id="KW-0472">Membrane</keyword>